<dbReference type="InterPro" id="IPR011761">
    <property type="entry name" value="ATP-grasp"/>
</dbReference>
<dbReference type="InterPro" id="IPR040686">
    <property type="entry name" value="PurK_C"/>
</dbReference>
<dbReference type="AlphaFoldDB" id="T1BIJ3"/>
<evidence type="ECO:0000313" key="4">
    <source>
        <dbReference type="EMBL" id="EQD68448.1"/>
    </source>
</evidence>
<dbReference type="SUPFAM" id="SSF51246">
    <property type="entry name" value="Rudiment single hybrid motif"/>
    <property type="match status" value="1"/>
</dbReference>
<dbReference type="Gene3D" id="3.30.470.20">
    <property type="entry name" value="ATP-grasp fold, B domain"/>
    <property type="match status" value="1"/>
</dbReference>
<keyword evidence="1" id="KW-0547">Nucleotide-binding</keyword>
<dbReference type="Pfam" id="PF17769">
    <property type="entry name" value="PurK_C"/>
    <property type="match status" value="1"/>
</dbReference>
<dbReference type="EMBL" id="AUZX01005289">
    <property type="protein sequence ID" value="EQD68448.1"/>
    <property type="molecule type" value="Genomic_DNA"/>
</dbReference>
<accession>T1BIJ3</accession>
<feature type="non-terminal residue" evidence="4">
    <location>
        <position position="175"/>
    </location>
</feature>
<name>T1BIJ3_9ZZZZ</name>
<dbReference type="GO" id="GO:0003824">
    <property type="term" value="F:catalytic activity"/>
    <property type="evidence" value="ECO:0007669"/>
    <property type="project" value="UniProtKB-ARBA"/>
</dbReference>
<dbReference type="PANTHER" id="PTHR11609:SF5">
    <property type="entry name" value="PHOSPHORIBOSYLAMINOIMIDAZOLE CARBOXYLASE"/>
    <property type="match status" value="1"/>
</dbReference>
<dbReference type="GO" id="GO:0005829">
    <property type="term" value="C:cytosol"/>
    <property type="evidence" value="ECO:0007669"/>
    <property type="project" value="TreeGrafter"/>
</dbReference>
<evidence type="ECO:0000259" key="3">
    <source>
        <dbReference type="PROSITE" id="PS50975"/>
    </source>
</evidence>
<feature type="domain" description="ATP-grasp" evidence="3">
    <location>
        <begin position="63"/>
        <end position="120"/>
    </location>
</feature>
<proteinExistence type="predicted"/>
<sequence>RVPLLYEEWVPYECEVSIIGARSTRGQTVVYPLNGNVHADGILRVTRAPFGPARWHRTATQYLARCLKHFHYTGVLTIEFFVRNGRLLANELAPRVHNSGHWTIEGCATSQFENHLRAILGLPLGSTRPLGHSAMVNLIGRIPARDKLLALEGLHLHDYGKHAPPGRKLGHCTLV</sequence>
<evidence type="ECO:0000256" key="2">
    <source>
        <dbReference type="ARBA" id="ARBA00022840"/>
    </source>
</evidence>
<comment type="caution">
    <text evidence="4">The sequence shown here is derived from an EMBL/GenBank/DDBJ whole genome shotgun (WGS) entry which is preliminary data.</text>
</comment>
<protein>
    <submittedName>
        <fullName evidence="4">Phosphoribosylaminoimidazole carboxylase, ATPase subunit</fullName>
    </submittedName>
</protein>
<reference evidence="4" key="2">
    <citation type="journal article" date="2014" name="ISME J.">
        <title>Microbial stratification in low pH oxic and suboxic macroscopic growths along an acid mine drainage.</title>
        <authorList>
            <person name="Mendez-Garcia C."/>
            <person name="Mesa V."/>
            <person name="Sprenger R.R."/>
            <person name="Richter M."/>
            <person name="Diez M.S."/>
            <person name="Solano J."/>
            <person name="Bargiela R."/>
            <person name="Golyshina O.V."/>
            <person name="Manteca A."/>
            <person name="Ramos J.L."/>
            <person name="Gallego J.R."/>
            <person name="Llorente I."/>
            <person name="Martins Dos Santos V.A."/>
            <person name="Jensen O.N."/>
            <person name="Pelaez A.I."/>
            <person name="Sanchez J."/>
            <person name="Ferrer M."/>
        </authorList>
    </citation>
    <scope>NUCLEOTIDE SEQUENCE</scope>
</reference>
<dbReference type="SUPFAM" id="SSF56059">
    <property type="entry name" value="Glutathione synthetase ATP-binding domain-like"/>
    <property type="match status" value="1"/>
</dbReference>
<evidence type="ECO:0000256" key="1">
    <source>
        <dbReference type="ARBA" id="ARBA00022741"/>
    </source>
</evidence>
<dbReference type="GO" id="GO:0005524">
    <property type="term" value="F:ATP binding"/>
    <property type="evidence" value="ECO:0007669"/>
    <property type="project" value="UniProtKB-KW"/>
</dbReference>
<dbReference type="GO" id="GO:0046872">
    <property type="term" value="F:metal ion binding"/>
    <property type="evidence" value="ECO:0007669"/>
    <property type="project" value="InterPro"/>
</dbReference>
<organism evidence="4">
    <name type="scientific">mine drainage metagenome</name>
    <dbReference type="NCBI Taxonomy" id="410659"/>
    <lineage>
        <taxon>unclassified sequences</taxon>
        <taxon>metagenomes</taxon>
        <taxon>ecological metagenomes</taxon>
    </lineage>
</organism>
<gene>
    <name evidence="4" type="ORF">B1A_07345</name>
</gene>
<reference evidence="4" key="1">
    <citation type="submission" date="2013-08" db="EMBL/GenBank/DDBJ databases">
        <authorList>
            <person name="Mendez C."/>
            <person name="Richter M."/>
            <person name="Ferrer M."/>
            <person name="Sanchez J."/>
        </authorList>
    </citation>
    <scope>NUCLEOTIDE SEQUENCE</scope>
</reference>
<dbReference type="Pfam" id="PF02222">
    <property type="entry name" value="ATP-grasp"/>
    <property type="match status" value="1"/>
</dbReference>
<keyword evidence="2" id="KW-0067">ATP-binding</keyword>
<dbReference type="InterPro" id="IPR003135">
    <property type="entry name" value="ATP-grasp_carboxylate-amine"/>
</dbReference>
<dbReference type="PANTHER" id="PTHR11609">
    <property type="entry name" value="PURINE BIOSYNTHESIS PROTEIN 6/7, PUR6/7"/>
    <property type="match status" value="1"/>
</dbReference>
<dbReference type="InterPro" id="IPR011054">
    <property type="entry name" value="Rudment_hybrid_motif"/>
</dbReference>
<feature type="non-terminal residue" evidence="4">
    <location>
        <position position="1"/>
    </location>
</feature>
<dbReference type="PROSITE" id="PS50975">
    <property type="entry name" value="ATP_GRASP"/>
    <property type="match status" value="1"/>
</dbReference>